<gene>
    <name evidence="2" type="ORF">B296_00027732</name>
</gene>
<feature type="region of interest" description="Disordered" evidence="1">
    <location>
        <begin position="1"/>
        <end position="31"/>
    </location>
</feature>
<dbReference type="Proteomes" id="UP000287651">
    <property type="component" value="Unassembled WGS sequence"/>
</dbReference>
<organism evidence="2 3">
    <name type="scientific">Ensete ventricosum</name>
    <name type="common">Abyssinian banana</name>
    <name type="synonym">Musa ensete</name>
    <dbReference type="NCBI Taxonomy" id="4639"/>
    <lineage>
        <taxon>Eukaryota</taxon>
        <taxon>Viridiplantae</taxon>
        <taxon>Streptophyta</taxon>
        <taxon>Embryophyta</taxon>
        <taxon>Tracheophyta</taxon>
        <taxon>Spermatophyta</taxon>
        <taxon>Magnoliopsida</taxon>
        <taxon>Liliopsida</taxon>
        <taxon>Zingiberales</taxon>
        <taxon>Musaceae</taxon>
        <taxon>Ensete</taxon>
    </lineage>
</organism>
<evidence type="ECO:0000256" key="1">
    <source>
        <dbReference type="SAM" id="MobiDB-lite"/>
    </source>
</evidence>
<comment type="caution">
    <text evidence="2">The sequence shown here is derived from an EMBL/GenBank/DDBJ whole genome shotgun (WGS) entry which is preliminary data.</text>
</comment>
<reference evidence="2 3" key="1">
    <citation type="journal article" date="2014" name="Agronomy (Basel)">
        <title>A Draft Genome Sequence for Ensete ventricosum, the Drought-Tolerant Tree Against Hunger.</title>
        <authorList>
            <person name="Harrison J."/>
            <person name="Moore K.A."/>
            <person name="Paszkiewicz K."/>
            <person name="Jones T."/>
            <person name="Grant M."/>
            <person name="Ambacheew D."/>
            <person name="Muzemil S."/>
            <person name="Studholme D.J."/>
        </authorList>
    </citation>
    <scope>NUCLEOTIDE SEQUENCE [LARGE SCALE GENOMIC DNA]</scope>
</reference>
<evidence type="ECO:0000313" key="3">
    <source>
        <dbReference type="Proteomes" id="UP000287651"/>
    </source>
</evidence>
<evidence type="ECO:0000313" key="2">
    <source>
        <dbReference type="EMBL" id="RRT71105.1"/>
    </source>
</evidence>
<accession>A0A427A4C9</accession>
<feature type="compositionally biased region" description="Polar residues" evidence="1">
    <location>
        <begin position="1"/>
        <end position="10"/>
    </location>
</feature>
<protein>
    <submittedName>
        <fullName evidence="2">Uncharacterized protein</fullName>
    </submittedName>
</protein>
<name>A0A427A4C9_ENSVE</name>
<dbReference type="EMBL" id="AMZH03003804">
    <property type="protein sequence ID" value="RRT71105.1"/>
    <property type="molecule type" value="Genomic_DNA"/>
</dbReference>
<feature type="compositionally biased region" description="Polar residues" evidence="1">
    <location>
        <begin position="19"/>
        <end position="30"/>
    </location>
</feature>
<proteinExistence type="predicted"/>
<sequence>MLAQRISQSRQPEDHVGSPGNSSHVDNHSVSAYDPLRNATCSKCRSTISSNKTSEINENSILHGAIPIGQSKAPLPLKPRYYLLLPRRYIFPRCSIQRATARGRNL</sequence>
<dbReference type="AlphaFoldDB" id="A0A427A4C9"/>